<dbReference type="EMBL" id="CASHSV030000034">
    <property type="protein sequence ID" value="CAJ2643062.1"/>
    <property type="molecule type" value="Genomic_DNA"/>
</dbReference>
<accession>A0ACB0JHB5</accession>
<gene>
    <name evidence="1" type="ORF">MILVUS5_LOCUS12388</name>
</gene>
<organism evidence="1 2">
    <name type="scientific">Trifolium pratense</name>
    <name type="common">Red clover</name>
    <dbReference type="NCBI Taxonomy" id="57577"/>
    <lineage>
        <taxon>Eukaryota</taxon>
        <taxon>Viridiplantae</taxon>
        <taxon>Streptophyta</taxon>
        <taxon>Embryophyta</taxon>
        <taxon>Tracheophyta</taxon>
        <taxon>Spermatophyta</taxon>
        <taxon>Magnoliopsida</taxon>
        <taxon>eudicotyledons</taxon>
        <taxon>Gunneridae</taxon>
        <taxon>Pentapetalae</taxon>
        <taxon>rosids</taxon>
        <taxon>fabids</taxon>
        <taxon>Fabales</taxon>
        <taxon>Fabaceae</taxon>
        <taxon>Papilionoideae</taxon>
        <taxon>50 kb inversion clade</taxon>
        <taxon>NPAAA clade</taxon>
        <taxon>Hologalegina</taxon>
        <taxon>IRL clade</taxon>
        <taxon>Trifolieae</taxon>
        <taxon>Trifolium</taxon>
    </lineage>
</organism>
<evidence type="ECO:0000313" key="2">
    <source>
        <dbReference type="Proteomes" id="UP001177021"/>
    </source>
</evidence>
<sequence length="1061" mass="122988">MQVIDVPVLGKKYSWFSADGKSMSRLDRFLMSEDFINTHGISGQWIGERDISDHCPIWLSVASHNWGPKPFRVINGWLEHHEFFSFVEKSWKGFIVQGSKAFVLKEKFRLLKDCLRKWNKEVFGLLDLNIDKTVKDLNDIEDLLGGEGVDVELTRREGLNKEFWRQLHFKESLLKQKSRMRWVKEGDSNTRFFHESIKSRRRRNQLVALKDGNQWVQGVDEVKGFVQNFFENNFRESWESRPNLNGIQFQSLNTADNLLLLAPFTLEEVREVVWSSDGNKCPGPDGFNFNFLKTCWEIVKFDIMDFFSEFYNKSSLPKAITASFIALIPKKDHPQVLSDYRPICLVSSLYKILSKVLAARLKKVLGKLISKVQSAFLPNRQILDGVLVVNELLDLAKRRKDKCLFFKVDFERAYDTVNWNFLEYMMVRMGFAEGWRQWIRACVFQSSMSVLVNGSPTGDFNVGKGLRQGDPLSPFLFLIVAEGLTGLMNKAVATGLFHGYKVSNTILFHTLQFADDTIIVGEGNWDNLWSIKTVLRSFELVSGLKVNFFKSKLYGINLDDRFLRASSSFLHCGVDHLPFRFLGIPVGANPRRKATWSPILDVMKKRLSIWNGRHLSIGGRVTLIKSVLSSLPLYFFSFFKAPACVIKELVCIQRQFLWSGGLDSNKMCWVSWDQICQPKENGGLGIKNLELFNSSLLCKWKWRCLNDTESPWYDLLRFRYGSLVANFLYGEGRDNLKHASIWWRDLWCLGGMDNANWFGNNVSSILGDGNDISFWKDQWIGTASLRVMFPSLYVKSTLPDGHFSTMGMWERDTWKWKFEWTTELSDFESETVHDLLLILDQVRPSRETRDRRRWKPHKDGFFTVNTAYTALLPGTGECNIEPITANALKLLWLNNVPSKVSIFGWRLLLGKLPTREALYNKGVITNNHERSCVFCFNVAEDIPHMFFNCNVTKQIWCKIFKWMGTRFCSATDVPNHLIQFGVLITGSNNERFRHIIWLATTWSIWRMRNNIIFRGDFVNVSSLVDQIIYIAWFWFIGRSRNIDNVAFLDWCNNPLACFRCI</sequence>
<proteinExistence type="predicted"/>
<dbReference type="Proteomes" id="UP001177021">
    <property type="component" value="Unassembled WGS sequence"/>
</dbReference>
<protein>
    <submittedName>
        <fullName evidence="1">Uncharacterized protein</fullName>
    </submittedName>
</protein>
<reference evidence="1" key="1">
    <citation type="submission" date="2023-10" db="EMBL/GenBank/DDBJ databases">
        <authorList>
            <person name="Rodriguez Cubillos JULIANA M."/>
            <person name="De Vega J."/>
        </authorList>
    </citation>
    <scope>NUCLEOTIDE SEQUENCE</scope>
</reference>
<evidence type="ECO:0000313" key="1">
    <source>
        <dbReference type="EMBL" id="CAJ2643062.1"/>
    </source>
</evidence>
<name>A0ACB0JHB5_TRIPR</name>
<comment type="caution">
    <text evidence="1">The sequence shown here is derived from an EMBL/GenBank/DDBJ whole genome shotgun (WGS) entry which is preliminary data.</text>
</comment>
<keyword evidence="2" id="KW-1185">Reference proteome</keyword>